<evidence type="ECO:0000259" key="7">
    <source>
        <dbReference type="Pfam" id="PF02656"/>
    </source>
</evidence>
<geneLocation type="plasmid" evidence="8">
    <name>unnamed1</name>
</geneLocation>
<dbReference type="AlphaFoldDB" id="A0A4P7LI27"/>
<sequence length="117" mass="12757">MRRDFAHRRTAGEATVNGDPGVQPERTGLAWRRTALSMLLNGALLVRSAVQAQSVALRCVSALVVMGALFMYAVSWYRDRSLMRVAVPRSPHAAVMLTVISTVLLACFAAVITIESR</sequence>
<feature type="transmembrane region" description="Helical" evidence="6">
    <location>
        <begin position="55"/>
        <end position="74"/>
    </location>
</feature>
<comment type="subcellular location">
    <subcellularLocation>
        <location evidence="1">Endomembrane system</location>
        <topology evidence="1">Multi-pass membrane protein</topology>
    </subcellularLocation>
</comment>
<evidence type="ECO:0000256" key="2">
    <source>
        <dbReference type="ARBA" id="ARBA00022692"/>
    </source>
</evidence>
<evidence type="ECO:0000256" key="3">
    <source>
        <dbReference type="ARBA" id="ARBA00022989"/>
    </source>
</evidence>
<evidence type="ECO:0000256" key="4">
    <source>
        <dbReference type="ARBA" id="ARBA00023136"/>
    </source>
</evidence>
<evidence type="ECO:0000256" key="5">
    <source>
        <dbReference type="SAM" id="MobiDB-lite"/>
    </source>
</evidence>
<evidence type="ECO:0000256" key="1">
    <source>
        <dbReference type="ARBA" id="ARBA00004127"/>
    </source>
</evidence>
<gene>
    <name evidence="8" type="ORF">E0W60_29080</name>
</gene>
<dbReference type="Pfam" id="PF02656">
    <property type="entry name" value="DUF202"/>
    <property type="match status" value="1"/>
</dbReference>
<evidence type="ECO:0000313" key="8">
    <source>
        <dbReference type="EMBL" id="QBY55894.1"/>
    </source>
</evidence>
<feature type="domain" description="DUF202" evidence="7">
    <location>
        <begin position="19"/>
        <end position="80"/>
    </location>
</feature>
<feature type="transmembrane region" description="Helical" evidence="6">
    <location>
        <begin position="94"/>
        <end position="114"/>
    </location>
</feature>
<dbReference type="EMBL" id="CP038636">
    <property type="protein sequence ID" value="QBY55894.1"/>
    <property type="molecule type" value="Genomic_DNA"/>
</dbReference>
<keyword evidence="2 6" id="KW-0812">Transmembrane</keyword>
<dbReference type="OrthoDB" id="3701077at2"/>
<keyword evidence="3 6" id="KW-1133">Transmembrane helix</keyword>
<dbReference type="KEGG" id="cox:E0W60_29080"/>
<name>A0A4P7LI27_9BURK</name>
<organism evidence="8 9">
    <name type="scientific">Cupriavidus oxalaticus</name>
    <dbReference type="NCBI Taxonomy" id="96344"/>
    <lineage>
        <taxon>Bacteria</taxon>
        <taxon>Pseudomonadati</taxon>
        <taxon>Pseudomonadota</taxon>
        <taxon>Betaproteobacteria</taxon>
        <taxon>Burkholderiales</taxon>
        <taxon>Burkholderiaceae</taxon>
        <taxon>Cupriavidus</taxon>
    </lineage>
</organism>
<keyword evidence="8" id="KW-0614">Plasmid</keyword>
<accession>A0A4P7LI27</accession>
<feature type="region of interest" description="Disordered" evidence="5">
    <location>
        <begin position="1"/>
        <end position="24"/>
    </location>
</feature>
<keyword evidence="4 6" id="KW-0472">Membrane</keyword>
<dbReference type="GO" id="GO:0012505">
    <property type="term" value="C:endomembrane system"/>
    <property type="evidence" value="ECO:0007669"/>
    <property type="project" value="UniProtKB-SubCell"/>
</dbReference>
<proteinExistence type="predicted"/>
<dbReference type="InterPro" id="IPR003807">
    <property type="entry name" value="DUF202"/>
</dbReference>
<dbReference type="Proteomes" id="UP000295294">
    <property type="component" value="Plasmid unnamed1"/>
</dbReference>
<protein>
    <submittedName>
        <fullName evidence="8">DUF202 domain-containing protein</fullName>
    </submittedName>
</protein>
<reference evidence="8 9" key="1">
    <citation type="submission" date="2019-03" db="EMBL/GenBank/DDBJ databases">
        <title>Efficiently degradation of phenoxyalkanoic acid herbicides by Cupriavidus oxalaticus strain X32.</title>
        <authorList>
            <person name="Sheng X."/>
        </authorList>
    </citation>
    <scope>NUCLEOTIDE SEQUENCE [LARGE SCALE GENOMIC DNA]</scope>
    <source>
        <strain evidence="8 9">X32</strain>
        <plasmid evidence="8 9">unnamed1</plasmid>
    </source>
</reference>
<evidence type="ECO:0000313" key="9">
    <source>
        <dbReference type="Proteomes" id="UP000295294"/>
    </source>
</evidence>
<evidence type="ECO:0000256" key="6">
    <source>
        <dbReference type="SAM" id="Phobius"/>
    </source>
</evidence>